<accession>A0A2U1TB43</accession>
<evidence type="ECO:0000313" key="2">
    <source>
        <dbReference type="Proteomes" id="UP000244962"/>
    </source>
</evidence>
<evidence type="ECO:0008006" key="3">
    <source>
        <dbReference type="Google" id="ProtNLM"/>
    </source>
</evidence>
<dbReference type="Gene3D" id="2.60.300.12">
    <property type="entry name" value="HesB-like domain"/>
    <property type="match status" value="1"/>
</dbReference>
<reference evidence="2" key="1">
    <citation type="submission" date="2018-04" db="EMBL/GenBank/DDBJ databases">
        <authorList>
            <person name="Liu S."/>
            <person name="Wang Z."/>
            <person name="Li J."/>
        </authorList>
    </citation>
    <scope>NUCLEOTIDE SEQUENCE [LARGE SCALE GENOMIC DNA]</scope>
    <source>
        <strain evidence="2">622</strain>
    </source>
</reference>
<dbReference type="EMBL" id="QEFB01000013">
    <property type="protein sequence ID" value="PWC06109.1"/>
    <property type="molecule type" value="Genomic_DNA"/>
</dbReference>
<dbReference type="KEGG" id="myl:C3E77_12380"/>
<keyword evidence="2" id="KW-1185">Reference proteome</keyword>
<gene>
    <name evidence="1" type="ORF">DF223_10785</name>
</gene>
<dbReference type="OrthoDB" id="4868950at2"/>
<comment type="caution">
    <text evidence="1">The sequence shown here is derived from an EMBL/GenBank/DDBJ whole genome shotgun (WGS) entry which is preliminary data.</text>
</comment>
<dbReference type="RefSeq" id="WP_108391911.1">
    <property type="nucleotide sequence ID" value="NZ_CP026949.1"/>
</dbReference>
<dbReference type="Proteomes" id="UP000244962">
    <property type="component" value="Unassembled WGS sequence"/>
</dbReference>
<evidence type="ECO:0000313" key="1">
    <source>
        <dbReference type="EMBL" id="PWC06109.1"/>
    </source>
</evidence>
<dbReference type="AlphaFoldDB" id="A0A2U1TB43"/>
<name>A0A2U1TB43_9MICO</name>
<organism evidence="1 2">
    <name type="scientific">Mycetocola zhujimingii</name>
    <dbReference type="NCBI Taxonomy" id="2079792"/>
    <lineage>
        <taxon>Bacteria</taxon>
        <taxon>Bacillati</taxon>
        <taxon>Actinomycetota</taxon>
        <taxon>Actinomycetes</taxon>
        <taxon>Micrococcales</taxon>
        <taxon>Microbacteriaceae</taxon>
        <taxon>Mycetocola</taxon>
    </lineage>
</organism>
<protein>
    <recommendedName>
        <fullName evidence="3">Fe-S cluster assembly protein HesB</fullName>
    </recommendedName>
</protein>
<proteinExistence type="predicted"/>
<dbReference type="InterPro" id="IPR035903">
    <property type="entry name" value="HesB-like_dom_sf"/>
</dbReference>
<dbReference type="SUPFAM" id="SSF89360">
    <property type="entry name" value="HesB-like domain"/>
    <property type="match status" value="1"/>
</dbReference>
<sequence length="94" mass="9676">MLTLTDNASTIVKTITLQTAGTEDAGLRITSPEPSSTDLSVAVATAPEPTDAVVESSGARIFVDENAAVMLDDKILDAEVDEAGAVRFAIGTQP</sequence>